<evidence type="ECO:0000259" key="7">
    <source>
        <dbReference type="PROSITE" id="PS50888"/>
    </source>
</evidence>
<evidence type="ECO:0000256" key="2">
    <source>
        <dbReference type="ARBA" id="ARBA00005510"/>
    </source>
</evidence>
<dbReference type="ExpressionAtlas" id="A0A0Q3HYZ1">
    <property type="expression patterns" value="baseline"/>
</dbReference>
<reference evidence="8 9" key="1">
    <citation type="journal article" date="2010" name="Nature">
        <title>Genome sequencing and analysis of the model grass Brachypodium distachyon.</title>
        <authorList>
            <consortium name="International Brachypodium Initiative"/>
        </authorList>
    </citation>
    <scope>NUCLEOTIDE SEQUENCE [LARGE SCALE GENOMIC DNA]</scope>
    <source>
        <strain evidence="8">Bd21</strain>
        <strain evidence="9">cv. Bd21</strain>
    </source>
</reference>
<dbReference type="KEGG" id="bdi:100844897"/>
<keyword evidence="10" id="KW-1185">Reference proteome</keyword>
<dbReference type="Gramene" id="KQJ98754">
    <property type="protein sequence ID" value="KQJ98754"/>
    <property type="gene ID" value="BRADI_3g38890v3"/>
</dbReference>
<evidence type="ECO:0000256" key="3">
    <source>
        <dbReference type="ARBA" id="ARBA00023015"/>
    </source>
</evidence>
<comment type="similarity">
    <text evidence="2">Belongs to the bHLH protein family.</text>
</comment>
<dbReference type="SMART" id="SM00353">
    <property type="entry name" value="HLH"/>
    <property type="match status" value="1"/>
</dbReference>
<dbReference type="Gene3D" id="4.10.280.10">
    <property type="entry name" value="Helix-loop-helix DNA-binding domain"/>
    <property type="match status" value="1"/>
</dbReference>
<dbReference type="AlphaFoldDB" id="A0A0Q3HYZ1"/>
<dbReference type="GO" id="GO:0046983">
    <property type="term" value="F:protein dimerization activity"/>
    <property type="evidence" value="ECO:0007669"/>
    <property type="project" value="InterPro"/>
</dbReference>
<dbReference type="CDD" id="cd18919">
    <property type="entry name" value="bHLH_AtBPE_like"/>
    <property type="match status" value="1"/>
</dbReference>
<reference evidence="8" key="2">
    <citation type="submission" date="2017-06" db="EMBL/GenBank/DDBJ databases">
        <title>WGS assembly of Brachypodium distachyon.</title>
        <authorList>
            <consortium name="The International Brachypodium Initiative"/>
            <person name="Lucas S."/>
            <person name="Harmon-Smith M."/>
            <person name="Lail K."/>
            <person name="Tice H."/>
            <person name="Grimwood J."/>
            <person name="Bruce D."/>
            <person name="Barry K."/>
            <person name="Shu S."/>
            <person name="Lindquist E."/>
            <person name="Wang M."/>
            <person name="Pitluck S."/>
            <person name="Vogel J.P."/>
            <person name="Garvin D.F."/>
            <person name="Mockler T.C."/>
            <person name="Schmutz J."/>
            <person name="Rokhsar D."/>
            <person name="Bevan M.W."/>
        </authorList>
    </citation>
    <scope>NUCLEOTIDE SEQUENCE</scope>
    <source>
        <strain evidence="8">Bd21</strain>
    </source>
</reference>
<dbReference type="OrthoDB" id="1923196at2759"/>
<dbReference type="EMBL" id="CM000882">
    <property type="protein sequence ID" value="KQJ98754.1"/>
    <property type="molecule type" value="Genomic_DNA"/>
</dbReference>
<comment type="subcellular location">
    <subcellularLocation>
        <location evidence="1">Nucleus</location>
    </subcellularLocation>
</comment>
<evidence type="ECO:0000256" key="5">
    <source>
        <dbReference type="ARBA" id="ARBA00023242"/>
    </source>
</evidence>
<dbReference type="PANTHER" id="PTHR12565">
    <property type="entry name" value="STEROL REGULATORY ELEMENT-BINDING PROTEIN"/>
    <property type="match status" value="1"/>
</dbReference>
<dbReference type="GeneID" id="100844897"/>
<evidence type="ECO:0000313" key="9">
    <source>
        <dbReference type="EnsemblPlants" id="KQJ98754"/>
    </source>
</evidence>
<dbReference type="InterPro" id="IPR036638">
    <property type="entry name" value="HLH_DNA-bd_sf"/>
</dbReference>
<dbReference type="FunFam" id="4.10.280.10:FF:000002">
    <property type="entry name" value="Basic helix-loop-helix transcription factor"/>
    <property type="match status" value="1"/>
</dbReference>
<feature type="region of interest" description="Disordered" evidence="6">
    <location>
        <begin position="80"/>
        <end position="159"/>
    </location>
</feature>
<dbReference type="RefSeq" id="XP_014756140.1">
    <property type="nucleotide sequence ID" value="XM_014900654.2"/>
</dbReference>
<dbReference type="PANTHER" id="PTHR12565:SF458">
    <property type="entry name" value="TRANSCRIPTION FACTOR BHLH49"/>
    <property type="match status" value="1"/>
</dbReference>
<sequence>MMDGANGDGVGVERSYASSGHSVLPIAWQSFTASSHAAPARRDMDSFAWASVSRRTAAGGSLFPPEHGLQASQAAAGYEHFPADSKKKRRRSDEVSGTDHAKTSNGAEETERGKDAKGEEEAGPAAAAATGQSKGKGAGERQKEGYVHVRARSEQATNSHSIAEKLRREKISERMKLLQDLVPGCSKVTGKAVMLDEIINYVQSLQRQVEFLSMKLSTVNPRLGVDIELLLAKDILPFSWASSTGPMGLSFSQEMMPKPSQPGMLQGDVHGMANPDTLRALMQSFSQEPASQMHLGRPFHGAVQMAYPPLVIGSEDMSIRTDHDGFHI</sequence>
<dbReference type="SUPFAM" id="SSF47459">
    <property type="entry name" value="HLH, helix-loop-helix DNA-binding domain"/>
    <property type="match status" value="1"/>
</dbReference>
<evidence type="ECO:0000256" key="1">
    <source>
        <dbReference type="ARBA" id="ARBA00004123"/>
    </source>
</evidence>
<feature type="domain" description="BHLH" evidence="7">
    <location>
        <begin position="155"/>
        <end position="205"/>
    </location>
</feature>
<dbReference type="EnsemblPlants" id="KQJ98754">
    <property type="protein sequence ID" value="KQJ98754"/>
    <property type="gene ID" value="BRADI_3g38890v3"/>
</dbReference>
<feature type="compositionally biased region" description="Basic and acidic residues" evidence="6">
    <location>
        <begin position="137"/>
        <end position="153"/>
    </location>
</feature>
<dbReference type="GO" id="GO:0003700">
    <property type="term" value="F:DNA-binding transcription factor activity"/>
    <property type="evidence" value="ECO:0000318"/>
    <property type="project" value="GO_Central"/>
</dbReference>
<evidence type="ECO:0000256" key="4">
    <source>
        <dbReference type="ARBA" id="ARBA00023163"/>
    </source>
</evidence>
<dbReference type="InterPro" id="IPR011598">
    <property type="entry name" value="bHLH_dom"/>
</dbReference>
<dbReference type="Pfam" id="PF00010">
    <property type="entry name" value="HLH"/>
    <property type="match status" value="1"/>
</dbReference>
<keyword evidence="4" id="KW-0804">Transcription</keyword>
<keyword evidence="5" id="KW-0539">Nucleus</keyword>
<name>A0A0Q3HYZ1_BRADI</name>
<protein>
    <recommendedName>
        <fullName evidence="7">BHLH domain-containing protein</fullName>
    </recommendedName>
</protein>
<feature type="compositionally biased region" description="Low complexity" evidence="6">
    <location>
        <begin position="123"/>
        <end position="135"/>
    </location>
</feature>
<dbReference type="InterPro" id="IPR024097">
    <property type="entry name" value="bHLH_ZIP_TF"/>
</dbReference>
<evidence type="ECO:0000313" key="10">
    <source>
        <dbReference type="Proteomes" id="UP000008810"/>
    </source>
</evidence>
<keyword evidence="3" id="KW-0805">Transcription regulation</keyword>
<evidence type="ECO:0000256" key="6">
    <source>
        <dbReference type="SAM" id="MobiDB-lite"/>
    </source>
</evidence>
<evidence type="ECO:0000313" key="8">
    <source>
        <dbReference type="EMBL" id="KQJ98754.1"/>
    </source>
</evidence>
<dbReference type="Proteomes" id="UP000008810">
    <property type="component" value="Chromosome 3"/>
</dbReference>
<reference evidence="9" key="3">
    <citation type="submission" date="2018-08" db="UniProtKB">
        <authorList>
            <consortium name="EnsemblPlants"/>
        </authorList>
    </citation>
    <scope>IDENTIFICATION</scope>
    <source>
        <strain evidence="9">cv. Bd21</strain>
    </source>
</reference>
<proteinExistence type="inferred from homology"/>
<feature type="compositionally biased region" description="Basic and acidic residues" evidence="6">
    <location>
        <begin position="81"/>
        <end position="102"/>
    </location>
</feature>
<gene>
    <name evidence="9" type="primary">LOC100844897</name>
    <name evidence="8" type="ORF">BRADI_3g38890v3</name>
</gene>
<dbReference type="PROSITE" id="PS50888">
    <property type="entry name" value="BHLH"/>
    <property type="match status" value="1"/>
</dbReference>
<accession>A0A0Q3HYZ1</accession>
<feature type="compositionally biased region" description="Basic and acidic residues" evidence="6">
    <location>
        <begin position="109"/>
        <end position="120"/>
    </location>
</feature>
<dbReference type="STRING" id="15368.A0A0Q3HYZ1"/>
<dbReference type="GO" id="GO:0005634">
    <property type="term" value="C:nucleus"/>
    <property type="evidence" value="ECO:0000318"/>
    <property type="project" value="GO_Central"/>
</dbReference>
<organism evidence="8">
    <name type="scientific">Brachypodium distachyon</name>
    <name type="common">Purple false brome</name>
    <name type="synonym">Trachynia distachya</name>
    <dbReference type="NCBI Taxonomy" id="15368"/>
    <lineage>
        <taxon>Eukaryota</taxon>
        <taxon>Viridiplantae</taxon>
        <taxon>Streptophyta</taxon>
        <taxon>Embryophyta</taxon>
        <taxon>Tracheophyta</taxon>
        <taxon>Spermatophyta</taxon>
        <taxon>Magnoliopsida</taxon>
        <taxon>Liliopsida</taxon>
        <taxon>Poales</taxon>
        <taxon>Poaceae</taxon>
        <taxon>BOP clade</taxon>
        <taxon>Pooideae</taxon>
        <taxon>Stipodae</taxon>
        <taxon>Brachypodieae</taxon>
        <taxon>Brachypodium</taxon>
    </lineage>
</organism>